<gene>
    <name evidence="3" type="ORF">N1851_010750</name>
</gene>
<dbReference type="GO" id="GO:0004190">
    <property type="term" value="F:aspartic-type endopeptidase activity"/>
    <property type="evidence" value="ECO:0007669"/>
    <property type="project" value="InterPro"/>
</dbReference>
<dbReference type="GO" id="GO:0003676">
    <property type="term" value="F:nucleic acid binding"/>
    <property type="evidence" value="ECO:0007669"/>
    <property type="project" value="InterPro"/>
</dbReference>
<keyword evidence="1" id="KW-0479">Metal-binding</keyword>
<dbReference type="InterPro" id="IPR050951">
    <property type="entry name" value="Retrovirus_Pol_polyprotein"/>
</dbReference>
<dbReference type="GO" id="GO:0006508">
    <property type="term" value="P:proteolysis"/>
    <property type="evidence" value="ECO:0007669"/>
    <property type="project" value="InterPro"/>
</dbReference>
<dbReference type="InterPro" id="IPR043502">
    <property type="entry name" value="DNA/RNA_pol_sf"/>
</dbReference>
<dbReference type="SUPFAM" id="SSF50630">
    <property type="entry name" value="Acid proteases"/>
    <property type="match status" value="1"/>
</dbReference>
<dbReference type="CDD" id="cd01647">
    <property type="entry name" value="RT_LTR"/>
    <property type="match status" value="1"/>
</dbReference>
<dbReference type="FunFam" id="3.10.10.10:FF:000003">
    <property type="entry name" value="Retrovirus-related Pol polyprotein from transposon 297-like Protein"/>
    <property type="match status" value="1"/>
</dbReference>
<protein>
    <recommendedName>
        <fullName evidence="2">CCHC-type domain-containing protein</fullName>
    </recommendedName>
</protein>
<evidence type="ECO:0000313" key="3">
    <source>
        <dbReference type="EMBL" id="KAK0148839.1"/>
    </source>
</evidence>
<evidence type="ECO:0000256" key="1">
    <source>
        <dbReference type="PROSITE-ProRule" id="PRU00047"/>
    </source>
</evidence>
<dbReference type="CDD" id="cd00303">
    <property type="entry name" value="retropepsin_like"/>
    <property type="match status" value="1"/>
</dbReference>
<dbReference type="EMBL" id="JAOPHQ010001995">
    <property type="protein sequence ID" value="KAK0148839.1"/>
    <property type="molecule type" value="Genomic_DNA"/>
</dbReference>
<dbReference type="Gene3D" id="3.10.10.10">
    <property type="entry name" value="HIV Type 1 Reverse Transcriptase, subunit A, domain 1"/>
    <property type="match status" value="1"/>
</dbReference>
<dbReference type="PROSITE" id="PS50158">
    <property type="entry name" value="ZF_CCHC"/>
    <property type="match status" value="1"/>
</dbReference>
<evidence type="ECO:0000259" key="2">
    <source>
        <dbReference type="PROSITE" id="PS50158"/>
    </source>
</evidence>
<dbReference type="AlphaFoldDB" id="A0AA47MZB1"/>
<evidence type="ECO:0000313" key="4">
    <source>
        <dbReference type="Proteomes" id="UP001174136"/>
    </source>
</evidence>
<dbReference type="Gene3D" id="3.30.70.270">
    <property type="match status" value="1"/>
</dbReference>
<dbReference type="Gene3D" id="4.10.60.10">
    <property type="entry name" value="Zinc finger, CCHC-type"/>
    <property type="match status" value="1"/>
</dbReference>
<organism evidence="3 4">
    <name type="scientific">Merluccius polli</name>
    <name type="common">Benguela hake</name>
    <name type="synonym">Merluccius cadenati</name>
    <dbReference type="NCBI Taxonomy" id="89951"/>
    <lineage>
        <taxon>Eukaryota</taxon>
        <taxon>Metazoa</taxon>
        <taxon>Chordata</taxon>
        <taxon>Craniata</taxon>
        <taxon>Vertebrata</taxon>
        <taxon>Euteleostomi</taxon>
        <taxon>Actinopterygii</taxon>
        <taxon>Neopterygii</taxon>
        <taxon>Teleostei</taxon>
        <taxon>Neoteleostei</taxon>
        <taxon>Acanthomorphata</taxon>
        <taxon>Zeiogadaria</taxon>
        <taxon>Gadariae</taxon>
        <taxon>Gadiformes</taxon>
        <taxon>Gadoidei</taxon>
        <taxon>Merlucciidae</taxon>
        <taxon>Merluccius</taxon>
    </lineage>
</organism>
<dbReference type="PROSITE" id="PS00141">
    <property type="entry name" value="ASP_PROTEASE"/>
    <property type="match status" value="1"/>
</dbReference>
<reference evidence="3" key="1">
    <citation type="journal article" date="2023" name="Front. Mar. Sci.">
        <title>A new Merluccius polli reference genome to investigate the effects of global change in West African waters.</title>
        <authorList>
            <person name="Mateo J.L."/>
            <person name="Blanco-Fernandez C."/>
            <person name="Garcia-Vazquez E."/>
            <person name="Machado-Schiaffino G."/>
        </authorList>
    </citation>
    <scope>NUCLEOTIDE SEQUENCE</scope>
    <source>
        <strain evidence="3">C29</strain>
        <tissue evidence="3">Fin</tissue>
    </source>
</reference>
<dbReference type="InterPro" id="IPR021109">
    <property type="entry name" value="Peptidase_aspartic_dom_sf"/>
</dbReference>
<dbReference type="SUPFAM" id="SSF56672">
    <property type="entry name" value="DNA/RNA polymerases"/>
    <property type="match status" value="1"/>
</dbReference>
<dbReference type="PANTHER" id="PTHR37984">
    <property type="entry name" value="PROTEIN CBG26694"/>
    <property type="match status" value="1"/>
</dbReference>
<keyword evidence="1" id="KW-0862">Zinc</keyword>
<dbReference type="InterPro" id="IPR043128">
    <property type="entry name" value="Rev_trsase/Diguanyl_cyclase"/>
</dbReference>
<comment type="caution">
    <text evidence="3">The sequence shown here is derived from an EMBL/GenBank/DDBJ whole genome shotgun (WGS) entry which is preliminary data.</text>
</comment>
<accession>A0AA47MZB1</accession>
<dbReference type="GO" id="GO:0008270">
    <property type="term" value="F:zinc ion binding"/>
    <property type="evidence" value="ECO:0007669"/>
    <property type="project" value="UniProtKB-KW"/>
</dbReference>
<proteinExistence type="predicted"/>
<name>A0AA47MZB1_MERPO</name>
<keyword evidence="4" id="KW-1185">Reference proteome</keyword>
<feature type="domain" description="CCHC-type" evidence="2">
    <location>
        <begin position="145"/>
        <end position="160"/>
    </location>
</feature>
<dbReference type="InterPro" id="IPR001878">
    <property type="entry name" value="Znf_CCHC"/>
</dbReference>
<dbReference type="PANTHER" id="PTHR37984:SF11">
    <property type="entry name" value="INTEGRASE CATALYTIC DOMAIN-CONTAINING PROTEIN"/>
    <property type="match status" value="1"/>
</dbReference>
<dbReference type="InterPro" id="IPR001969">
    <property type="entry name" value="Aspartic_peptidase_AS"/>
</dbReference>
<dbReference type="Proteomes" id="UP001174136">
    <property type="component" value="Unassembled WGS sequence"/>
</dbReference>
<dbReference type="Gene3D" id="2.40.70.10">
    <property type="entry name" value="Acid Proteases"/>
    <property type="match status" value="1"/>
</dbReference>
<keyword evidence="1" id="KW-0863">Zinc-finger</keyword>
<sequence length="545" mass="61145">MSLFIRNTYETYKFRQAKQLTGETLDSYHTRLRQLAATCDFPDVEREIKTMIIQTCTCNKLRRQALQRPEMTLTELLTLGRTMALAEIQASGMEQIQQSTVQVNMRENVLAVDMGRGVLKKRCYNCSGTFPHREGMPCPARGKLCSACGKQGHFAKCCRSKGSQSSIRGRHEVHYVHTSGNSSITSQAANTADTESSEEYLYTVSQPKANLPHAKIKVGDCDIKVMLDSGATVNIIDETTYQRLKYRPPLSKSTVPIFSYGSRTPLPTVGKFTSLVESKSKFTNATFHVLQGSNGSLLGYNTASQLGLIKVANTLHTSPQQPVQLTTTSNQTEVNAVDTLLTEFADLFQGVGKLKDFQVKLHIKKDVPPTAQPHRRVPFHMRKRIEAELQRLEDLDIIEKVDGPTPWVSPIVPVPKPKDPEAVRICVDMRIPNQAIERERHLTPTVDDVIQSLNGARFFSKLDLNCGYHQLELEPASRYITTFSTHVGLRRYKRLSFGVSSAAESFMPIQSLINHGRDNHHCVSVSVVEEGETFLPYCCLIWIRQ</sequence>